<keyword evidence="2" id="KW-1185">Reference proteome</keyword>
<protein>
    <recommendedName>
        <fullName evidence="3">SAP domain-containing protein</fullName>
    </recommendedName>
</protein>
<evidence type="ECO:0008006" key="3">
    <source>
        <dbReference type="Google" id="ProtNLM"/>
    </source>
</evidence>
<accession>A0A6A5QAK1</accession>
<sequence>MNYYPCPIGELRLELQRRGLAANGTHDELSEVLEKDDKDRGAETTTITTIELNPQEQRNLNLASDTAGFGQIAPAGLLVNERIVYWNMNTFFPSLQLFFESGLSCTISAGRRSDSIVCLDPILRFRLTDCTHEEDGGLVKTLRPDKFARSVVGITIKEATIANRISIAVKSRAQPGDAPSTHRGEAIIGQEEHTVVGLRLEGMAEMAYVYGRVKDSFLDQHRLWVDVRPTGLREDVPLPSLVSSQLKAESGARIPIVLKESQISVVKNTGPKE</sequence>
<evidence type="ECO:0000313" key="2">
    <source>
        <dbReference type="Proteomes" id="UP000800096"/>
    </source>
</evidence>
<name>A0A6A5QAK1_AMPQU</name>
<proteinExistence type="predicted"/>
<dbReference type="AlphaFoldDB" id="A0A6A5QAK1"/>
<organism evidence="1 2">
    <name type="scientific">Ampelomyces quisqualis</name>
    <name type="common">Powdery mildew agent</name>
    <dbReference type="NCBI Taxonomy" id="50730"/>
    <lineage>
        <taxon>Eukaryota</taxon>
        <taxon>Fungi</taxon>
        <taxon>Dikarya</taxon>
        <taxon>Ascomycota</taxon>
        <taxon>Pezizomycotina</taxon>
        <taxon>Dothideomycetes</taxon>
        <taxon>Pleosporomycetidae</taxon>
        <taxon>Pleosporales</taxon>
        <taxon>Pleosporineae</taxon>
        <taxon>Phaeosphaeriaceae</taxon>
        <taxon>Ampelomyces</taxon>
    </lineage>
</organism>
<dbReference type="EMBL" id="ML979140">
    <property type="protein sequence ID" value="KAF1912651.1"/>
    <property type="molecule type" value="Genomic_DNA"/>
</dbReference>
<evidence type="ECO:0000313" key="1">
    <source>
        <dbReference type="EMBL" id="KAF1912651.1"/>
    </source>
</evidence>
<dbReference type="Proteomes" id="UP000800096">
    <property type="component" value="Unassembled WGS sequence"/>
</dbReference>
<reference evidence="1" key="1">
    <citation type="journal article" date="2020" name="Stud. Mycol.">
        <title>101 Dothideomycetes genomes: a test case for predicting lifestyles and emergence of pathogens.</title>
        <authorList>
            <person name="Haridas S."/>
            <person name="Albert R."/>
            <person name="Binder M."/>
            <person name="Bloem J."/>
            <person name="Labutti K."/>
            <person name="Salamov A."/>
            <person name="Andreopoulos B."/>
            <person name="Baker S."/>
            <person name="Barry K."/>
            <person name="Bills G."/>
            <person name="Bluhm B."/>
            <person name="Cannon C."/>
            <person name="Castanera R."/>
            <person name="Culley D."/>
            <person name="Daum C."/>
            <person name="Ezra D."/>
            <person name="Gonzalez J."/>
            <person name="Henrissat B."/>
            <person name="Kuo A."/>
            <person name="Liang C."/>
            <person name="Lipzen A."/>
            <person name="Lutzoni F."/>
            <person name="Magnuson J."/>
            <person name="Mondo S."/>
            <person name="Nolan M."/>
            <person name="Ohm R."/>
            <person name="Pangilinan J."/>
            <person name="Park H.-J."/>
            <person name="Ramirez L."/>
            <person name="Alfaro M."/>
            <person name="Sun H."/>
            <person name="Tritt A."/>
            <person name="Yoshinaga Y."/>
            <person name="Zwiers L.-H."/>
            <person name="Turgeon B."/>
            <person name="Goodwin S."/>
            <person name="Spatafora J."/>
            <person name="Crous P."/>
            <person name="Grigoriev I."/>
        </authorList>
    </citation>
    <scope>NUCLEOTIDE SEQUENCE</scope>
    <source>
        <strain evidence="1">HMLAC05119</strain>
    </source>
</reference>
<dbReference type="OrthoDB" id="5356769at2759"/>
<gene>
    <name evidence="1" type="ORF">BDU57DRAFT_583119</name>
</gene>